<dbReference type="EMBL" id="CAACXN010000015">
    <property type="protein sequence ID" value="VEW14600.1"/>
    <property type="molecule type" value="Genomic_DNA"/>
</dbReference>
<dbReference type="Gene3D" id="2.160.20.80">
    <property type="entry name" value="E3 ubiquitin-protein ligase SopA"/>
    <property type="match status" value="1"/>
</dbReference>
<evidence type="ECO:0000313" key="1">
    <source>
        <dbReference type="EMBL" id="PAK94903.1"/>
    </source>
</evidence>
<evidence type="ECO:0000313" key="3">
    <source>
        <dbReference type="Proteomes" id="UP000216867"/>
    </source>
</evidence>
<protein>
    <submittedName>
        <fullName evidence="2">Uncharacterized protein conserved in bacteria</fullName>
    </submittedName>
</protein>
<proteinExistence type="predicted"/>
<dbReference type="EMBL" id="NCWY01000011">
    <property type="protein sequence ID" value="PAK94903.1"/>
    <property type="molecule type" value="Genomic_DNA"/>
</dbReference>
<evidence type="ECO:0000313" key="2">
    <source>
        <dbReference type="EMBL" id="VEW14600.1"/>
    </source>
</evidence>
<sequence>MTTAAPKLPTIDHANLAEGLLGDIGPDEFLEGRDFTDLDLAEVDAKGTTFLDSAFTRVTFGDAEAHADFTGARLSGVRLVDSRADTLTMPRANLLNTEISGGRIGAGVFVDSVWEKVVVENCRISYLNLRSAKLTDVEFRGCAIDELDLGMGTAKLVAFPDTTIADLQLDGSSLGGVDLRGLAPRRLSGIHSLRGTTIDEQQLMVFADLFARELGVTVE</sequence>
<reference evidence="2 4" key="2">
    <citation type="submission" date="2019-02" db="EMBL/GenBank/DDBJ databases">
        <authorList>
            <consortium name="Pathogen Informatics"/>
        </authorList>
    </citation>
    <scope>NUCLEOTIDE SEQUENCE [LARGE SCALE GENOMIC DNA]</scope>
    <source>
        <strain evidence="2 4">3012STDY7078520</strain>
    </source>
</reference>
<dbReference type="Proteomes" id="UP000386281">
    <property type="component" value="Unassembled WGS sequence"/>
</dbReference>
<dbReference type="AlphaFoldDB" id="A0A269ZAT5"/>
<reference evidence="1 3" key="1">
    <citation type="submission" date="2017-04" db="EMBL/GenBank/DDBJ databases">
        <title>Kefir bacterial isolates.</title>
        <authorList>
            <person name="Kim Y."/>
            <person name="Blasche S."/>
            <person name="Patil K.R."/>
        </authorList>
    </citation>
    <scope>NUCLEOTIDE SEQUENCE [LARGE SCALE GENOMIC DNA]</scope>
    <source>
        <strain evidence="1 3">OG2</strain>
    </source>
</reference>
<dbReference type="RefSeq" id="WP_095376505.1">
    <property type="nucleotide sequence ID" value="NZ_CAACXN010000015.1"/>
</dbReference>
<name>A0A269ZAT5_9MICO</name>
<evidence type="ECO:0000313" key="4">
    <source>
        <dbReference type="Proteomes" id="UP000386281"/>
    </source>
</evidence>
<accession>A0A269ZAT5</accession>
<organism evidence="1 3">
    <name type="scientific">Brevibacterium casei</name>
    <dbReference type="NCBI Taxonomy" id="33889"/>
    <lineage>
        <taxon>Bacteria</taxon>
        <taxon>Bacillati</taxon>
        <taxon>Actinomycetota</taxon>
        <taxon>Actinomycetes</taxon>
        <taxon>Micrococcales</taxon>
        <taxon>Brevibacteriaceae</taxon>
        <taxon>Brevibacterium</taxon>
    </lineage>
</organism>
<dbReference type="GeneID" id="99773293"/>
<dbReference type="SUPFAM" id="SSF141571">
    <property type="entry name" value="Pentapeptide repeat-like"/>
    <property type="match status" value="1"/>
</dbReference>
<gene>
    <name evidence="1" type="ORF">B8X04_12925</name>
    <name evidence="2" type="ORF">NCTC12391_02744</name>
</gene>
<dbReference type="Proteomes" id="UP000216867">
    <property type="component" value="Unassembled WGS sequence"/>
</dbReference>